<protein>
    <submittedName>
        <fullName evidence="1">Uncharacterized protein</fullName>
    </submittedName>
</protein>
<dbReference type="EMBL" id="LAZR01003559">
    <property type="protein sequence ID" value="KKN17075.1"/>
    <property type="molecule type" value="Genomic_DNA"/>
</dbReference>
<evidence type="ECO:0000313" key="1">
    <source>
        <dbReference type="EMBL" id="KKN17075.1"/>
    </source>
</evidence>
<reference evidence="1" key="1">
    <citation type="journal article" date="2015" name="Nature">
        <title>Complex archaea that bridge the gap between prokaryotes and eukaryotes.</title>
        <authorList>
            <person name="Spang A."/>
            <person name="Saw J.H."/>
            <person name="Jorgensen S.L."/>
            <person name="Zaremba-Niedzwiedzka K."/>
            <person name="Martijn J."/>
            <person name="Lind A.E."/>
            <person name="van Eijk R."/>
            <person name="Schleper C."/>
            <person name="Guy L."/>
            <person name="Ettema T.J."/>
        </authorList>
    </citation>
    <scope>NUCLEOTIDE SEQUENCE</scope>
</reference>
<sequence length="193" mass="22950">MVLTRKQKISFYRNKKKVAEVIIDHVKKKKQIIFGARSLNAHFPTFLDKPTIDYDILIEKGNPKKVAKRLEKKLDKKFKGNFFVVEKARHPGTYKVKRILGKEGIIDISKSKEKVPTDKIKGVRFSKLSFEKGKIKQSLRDPQSKFRHEKDKERLERIRIFESLKKKKIRKPRIRKRIVTLPIHFKLKTRTNF</sequence>
<accession>A0A0F9NC58</accession>
<proteinExistence type="predicted"/>
<dbReference type="AlphaFoldDB" id="A0A0F9NC58"/>
<gene>
    <name evidence="1" type="ORF">LCGC14_0969530</name>
</gene>
<name>A0A0F9NC58_9ZZZZ</name>
<organism evidence="1">
    <name type="scientific">marine sediment metagenome</name>
    <dbReference type="NCBI Taxonomy" id="412755"/>
    <lineage>
        <taxon>unclassified sequences</taxon>
        <taxon>metagenomes</taxon>
        <taxon>ecological metagenomes</taxon>
    </lineage>
</organism>
<comment type="caution">
    <text evidence="1">The sequence shown here is derived from an EMBL/GenBank/DDBJ whole genome shotgun (WGS) entry which is preliminary data.</text>
</comment>